<dbReference type="Pfam" id="PF05698">
    <property type="entry name" value="Trigger_C"/>
    <property type="match status" value="1"/>
</dbReference>
<organism evidence="16 17">
    <name type="scientific">Candidatus Ventrousia excrementavium</name>
    <dbReference type="NCBI Taxonomy" id="2840961"/>
    <lineage>
        <taxon>Bacteria</taxon>
        <taxon>Bacillati</taxon>
        <taxon>Bacillota</taxon>
        <taxon>Clostridia</taxon>
        <taxon>Eubacteriales</taxon>
        <taxon>Clostridiaceae</taxon>
        <taxon>Clostridiaceae incertae sedis</taxon>
        <taxon>Candidatus Ventrousia</taxon>
    </lineage>
</organism>
<protein>
    <recommendedName>
        <fullName evidence="4 12">Trigger factor</fullName>
    </recommendedName>
</protein>
<dbReference type="GO" id="GO:0043335">
    <property type="term" value="P:protein unfolding"/>
    <property type="evidence" value="ECO:0007669"/>
    <property type="project" value="TreeGrafter"/>
</dbReference>
<evidence type="ECO:0000256" key="4">
    <source>
        <dbReference type="ARBA" id="ARBA00016902"/>
    </source>
</evidence>
<dbReference type="Gene3D" id="3.10.50.40">
    <property type="match status" value="1"/>
</dbReference>
<evidence type="ECO:0000259" key="15">
    <source>
        <dbReference type="PROSITE" id="PS50059"/>
    </source>
</evidence>
<dbReference type="GO" id="GO:0044183">
    <property type="term" value="F:protein folding chaperone"/>
    <property type="evidence" value="ECO:0007669"/>
    <property type="project" value="TreeGrafter"/>
</dbReference>
<dbReference type="GO" id="GO:0003755">
    <property type="term" value="F:peptidyl-prolyl cis-trans isomerase activity"/>
    <property type="evidence" value="ECO:0007669"/>
    <property type="project" value="UniProtKB-KW"/>
</dbReference>
<dbReference type="GO" id="GO:0051083">
    <property type="term" value="P:'de novo' cotranslational protein folding"/>
    <property type="evidence" value="ECO:0007669"/>
    <property type="project" value="TreeGrafter"/>
</dbReference>
<evidence type="ECO:0000256" key="10">
    <source>
        <dbReference type="ARBA" id="ARBA00024849"/>
    </source>
</evidence>
<dbReference type="PIRSF" id="PIRSF003095">
    <property type="entry name" value="Trigger_factor"/>
    <property type="match status" value="1"/>
</dbReference>
<keyword evidence="7 12" id="KW-0143">Chaperone</keyword>
<dbReference type="SUPFAM" id="SSF109998">
    <property type="entry name" value="Triger factor/SurA peptide-binding domain-like"/>
    <property type="match status" value="1"/>
</dbReference>
<dbReference type="InterPro" id="IPR005215">
    <property type="entry name" value="Trig_fac"/>
</dbReference>
<evidence type="ECO:0000256" key="8">
    <source>
        <dbReference type="ARBA" id="ARBA00023235"/>
    </source>
</evidence>
<dbReference type="Pfam" id="PF00254">
    <property type="entry name" value="FKBP_C"/>
    <property type="match status" value="1"/>
</dbReference>
<name>A0A9D1IUA9_9CLOT</name>
<dbReference type="InterPro" id="IPR008881">
    <property type="entry name" value="Trigger_fac_ribosome-bd_bac"/>
</dbReference>
<evidence type="ECO:0000256" key="3">
    <source>
        <dbReference type="ARBA" id="ARBA00005464"/>
    </source>
</evidence>
<evidence type="ECO:0000256" key="1">
    <source>
        <dbReference type="ARBA" id="ARBA00000971"/>
    </source>
</evidence>
<dbReference type="InterPro" id="IPR008880">
    <property type="entry name" value="Trigger_fac_C"/>
</dbReference>
<dbReference type="InterPro" id="IPR001179">
    <property type="entry name" value="PPIase_FKBP_dom"/>
</dbReference>
<dbReference type="InterPro" id="IPR037041">
    <property type="entry name" value="Trigger_fac_C_sf"/>
</dbReference>
<dbReference type="SUPFAM" id="SSF54534">
    <property type="entry name" value="FKBP-like"/>
    <property type="match status" value="1"/>
</dbReference>
<sequence>MVMLSVTVDKETFDKACDKAYHQSVKRINVPGFRKGKAPRKMIEKMYGPEIFYEDAMNACYPDAYEAAVAEAGIEPVGYPHFSDFDVQDGEFVFKAQVAVYPEVTLKDYKGVEAEKAEVSVSDEEVDTEVEHLADRNARIVTVDRPAQNGDTIQFDFDGYVDGKAFDGGKAENYSLKLGSGMFIPGFEEQLVGKKAGDECDVEVTFPEDYHAKELAGKPAVFKCKVHEVKESQKPELDDEFAKDVSEFDTLAELKADIKAKILESKQHQADAAFEESLLTKIIEGLEGEIPEDMFERQLDRIVEDFSYRMQMQGIGLEAYLKMNNMEPSAFRSMFREQAERQVRVRLALDTVAKLENLEVSAEELDAEYNRLAEQYKMEASRVRELIAEKDLKADLLTQKALELVKNAAKAVAPKAAEEAAADAGEEKKAEKKP</sequence>
<dbReference type="FunFam" id="3.10.50.40:FF:000001">
    <property type="entry name" value="Trigger factor"/>
    <property type="match status" value="1"/>
</dbReference>
<dbReference type="Pfam" id="PF05697">
    <property type="entry name" value="Trigger_N"/>
    <property type="match status" value="1"/>
</dbReference>
<dbReference type="SUPFAM" id="SSF102735">
    <property type="entry name" value="Trigger factor ribosome-binding domain"/>
    <property type="match status" value="1"/>
</dbReference>
<dbReference type="InterPro" id="IPR036611">
    <property type="entry name" value="Trigger_fac_ribosome-bd_sf"/>
</dbReference>
<reference evidence="16" key="1">
    <citation type="submission" date="2020-10" db="EMBL/GenBank/DDBJ databases">
        <authorList>
            <person name="Gilroy R."/>
        </authorList>
    </citation>
    <scope>NUCLEOTIDE SEQUENCE</scope>
    <source>
        <strain evidence="16">CHK191-8634</strain>
    </source>
</reference>
<evidence type="ECO:0000256" key="13">
    <source>
        <dbReference type="SAM" id="Coils"/>
    </source>
</evidence>
<keyword evidence="5 12" id="KW-0132">Cell division</keyword>
<evidence type="ECO:0000313" key="16">
    <source>
        <dbReference type="EMBL" id="HIU43673.1"/>
    </source>
</evidence>
<evidence type="ECO:0000256" key="14">
    <source>
        <dbReference type="SAM" id="MobiDB-lite"/>
    </source>
</evidence>
<evidence type="ECO:0000256" key="6">
    <source>
        <dbReference type="ARBA" id="ARBA00023110"/>
    </source>
</evidence>
<dbReference type="HAMAP" id="MF_00303">
    <property type="entry name" value="Trigger_factor_Tig"/>
    <property type="match status" value="1"/>
</dbReference>
<evidence type="ECO:0000256" key="11">
    <source>
        <dbReference type="PROSITE-ProRule" id="PRU00277"/>
    </source>
</evidence>
<keyword evidence="8 11" id="KW-0413">Isomerase</keyword>
<accession>A0A9D1IUA9</accession>
<dbReference type="GO" id="GO:0043022">
    <property type="term" value="F:ribosome binding"/>
    <property type="evidence" value="ECO:0007669"/>
    <property type="project" value="TreeGrafter"/>
</dbReference>
<evidence type="ECO:0000256" key="5">
    <source>
        <dbReference type="ARBA" id="ARBA00022618"/>
    </source>
</evidence>
<dbReference type="PANTHER" id="PTHR30560:SF3">
    <property type="entry name" value="TRIGGER FACTOR-LIKE PROTEIN TIG, CHLOROPLASTIC"/>
    <property type="match status" value="1"/>
</dbReference>
<reference evidence="16" key="2">
    <citation type="journal article" date="2021" name="PeerJ">
        <title>Extensive microbial diversity within the chicken gut microbiome revealed by metagenomics and culture.</title>
        <authorList>
            <person name="Gilroy R."/>
            <person name="Ravi A."/>
            <person name="Getino M."/>
            <person name="Pursley I."/>
            <person name="Horton D.L."/>
            <person name="Alikhan N.F."/>
            <person name="Baker D."/>
            <person name="Gharbi K."/>
            <person name="Hall N."/>
            <person name="Watson M."/>
            <person name="Adriaenssens E.M."/>
            <person name="Foster-Nyarko E."/>
            <person name="Jarju S."/>
            <person name="Secka A."/>
            <person name="Antonio M."/>
            <person name="Oren A."/>
            <person name="Chaudhuri R.R."/>
            <person name="La Ragione R."/>
            <person name="Hildebrand F."/>
            <person name="Pallen M.J."/>
        </authorList>
    </citation>
    <scope>NUCLEOTIDE SEQUENCE</scope>
    <source>
        <strain evidence="16">CHK191-8634</strain>
    </source>
</reference>
<dbReference type="Gene3D" id="3.30.70.1050">
    <property type="entry name" value="Trigger factor ribosome-binding domain"/>
    <property type="match status" value="1"/>
</dbReference>
<feature type="non-terminal residue" evidence="16">
    <location>
        <position position="434"/>
    </location>
</feature>
<dbReference type="Proteomes" id="UP000824073">
    <property type="component" value="Unassembled WGS sequence"/>
</dbReference>
<feature type="coiled-coil region" evidence="13">
    <location>
        <begin position="348"/>
        <end position="382"/>
    </location>
</feature>
<comment type="catalytic activity">
    <reaction evidence="1 11">
        <text>[protein]-peptidylproline (omega=180) = [protein]-peptidylproline (omega=0)</text>
        <dbReference type="Rhea" id="RHEA:16237"/>
        <dbReference type="Rhea" id="RHEA-COMP:10747"/>
        <dbReference type="Rhea" id="RHEA-COMP:10748"/>
        <dbReference type="ChEBI" id="CHEBI:83833"/>
        <dbReference type="ChEBI" id="CHEBI:83834"/>
        <dbReference type="EC" id="5.2.1.8"/>
    </reaction>
</comment>
<dbReference type="InterPro" id="IPR046357">
    <property type="entry name" value="PPIase_dom_sf"/>
</dbReference>
<feature type="compositionally biased region" description="Basic and acidic residues" evidence="14">
    <location>
        <begin position="425"/>
        <end position="434"/>
    </location>
</feature>
<dbReference type="AlphaFoldDB" id="A0A9D1IUA9"/>
<dbReference type="Gene3D" id="1.10.3120.10">
    <property type="entry name" value="Trigger factor, C-terminal domain"/>
    <property type="match status" value="1"/>
</dbReference>
<keyword evidence="6 11" id="KW-0697">Rotamase</keyword>
<dbReference type="GO" id="GO:0005737">
    <property type="term" value="C:cytoplasm"/>
    <property type="evidence" value="ECO:0007669"/>
    <property type="project" value="UniProtKB-SubCell"/>
</dbReference>
<evidence type="ECO:0000256" key="9">
    <source>
        <dbReference type="ARBA" id="ARBA00023306"/>
    </source>
</evidence>
<dbReference type="InterPro" id="IPR027304">
    <property type="entry name" value="Trigger_fact/SurA_dom_sf"/>
</dbReference>
<feature type="domain" description="PPIase FKBP-type" evidence="15">
    <location>
        <begin position="150"/>
        <end position="210"/>
    </location>
</feature>
<comment type="function">
    <text evidence="10">Involved in protein export. Acts as a chaperone by maintaining the newly synthesized protein in an open conformation. Functions as a peptidyl-prolyl cis-trans isomerase.</text>
</comment>
<keyword evidence="9 12" id="KW-0131">Cell cycle</keyword>
<dbReference type="NCBIfam" id="TIGR00115">
    <property type="entry name" value="tig"/>
    <property type="match status" value="1"/>
</dbReference>
<evidence type="ECO:0000256" key="7">
    <source>
        <dbReference type="ARBA" id="ARBA00023186"/>
    </source>
</evidence>
<dbReference type="PROSITE" id="PS50059">
    <property type="entry name" value="FKBP_PPIASE"/>
    <property type="match status" value="1"/>
</dbReference>
<gene>
    <name evidence="16" type="ORF">IAB67_05170</name>
</gene>
<dbReference type="GO" id="GO:0015031">
    <property type="term" value="P:protein transport"/>
    <property type="evidence" value="ECO:0007669"/>
    <property type="project" value="InterPro"/>
</dbReference>
<evidence type="ECO:0000256" key="12">
    <source>
        <dbReference type="RuleBase" id="RU003914"/>
    </source>
</evidence>
<comment type="subcellular location">
    <subcellularLocation>
        <location evidence="2">Cytoplasm</location>
    </subcellularLocation>
</comment>
<comment type="similarity">
    <text evidence="3 12">Belongs to the FKBP-type PPIase family. Tig subfamily.</text>
</comment>
<dbReference type="GO" id="GO:0051301">
    <property type="term" value="P:cell division"/>
    <property type="evidence" value="ECO:0007669"/>
    <property type="project" value="UniProtKB-KW"/>
</dbReference>
<dbReference type="EMBL" id="DVMR01000042">
    <property type="protein sequence ID" value="HIU43673.1"/>
    <property type="molecule type" value="Genomic_DNA"/>
</dbReference>
<dbReference type="PANTHER" id="PTHR30560">
    <property type="entry name" value="TRIGGER FACTOR CHAPERONE AND PEPTIDYL-PROLYL CIS/TRANS ISOMERASE"/>
    <property type="match status" value="1"/>
</dbReference>
<proteinExistence type="inferred from homology"/>
<evidence type="ECO:0000313" key="17">
    <source>
        <dbReference type="Proteomes" id="UP000824073"/>
    </source>
</evidence>
<keyword evidence="13" id="KW-0175">Coiled coil</keyword>
<comment type="caution">
    <text evidence="16">The sequence shown here is derived from an EMBL/GenBank/DDBJ whole genome shotgun (WGS) entry which is preliminary data.</text>
</comment>
<feature type="region of interest" description="Disordered" evidence="14">
    <location>
        <begin position="415"/>
        <end position="434"/>
    </location>
</feature>
<evidence type="ECO:0000256" key="2">
    <source>
        <dbReference type="ARBA" id="ARBA00004496"/>
    </source>
</evidence>